<evidence type="ECO:0000313" key="13">
    <source>
        <dbReference type="EMBL" id="CAM76205.1"/>
    </source>
</evidence>
<dbReference type="GO" id="GO:0008955">
    <property type="term" value="F:peptidoglycan glycosyltransferase activity"/>
    <property type="evidence" value="ECO:0007669"/>
    <property type="project" value="UniProtKB-UniRule"/>
</dbReference>
<feature type="transmembrane region" description="Helical" evidence="11">
    <location>
        <begin position="12"/>
        <end position="35"/>
    </location>
</feature>
<comment type="similarity">
    <text evidence="11">Belongs to the glycosyltransferase 51 family.</text>
</comment>
<evidence type="ECO:0000256" key="10">
    <source>
        <dbReference type="ARBA" id="ARBA00023316"/>
    </source>
</evidence>
<dbReference type="PANTHER" id="PTHR30400">
    <property type="entry name" value="MONOFUNCTIONAL BIOSYNTHETIC PEPTIDOGLYCAN TRANSGLYCOSYLASE"/>
    <property type="match status" value="1"/>
</dbReference>
<evidence type="ECO:0000256" key="4">
    <source>
        <dbReference type="ARBA" id="ARBA00022679"/>
    </source>
</evidence>
<evidence type="ECO:0000256" key="11">
    <source>
        <dbReference type="HAMAP-Rule" id="MF_00766"/>
    </source>
</evidence>
<keyword evidence="8 11" id="KW-1133">Transmembrane helix</keyword>
<keyword evidence="1 11" id="KW-1003">Cell membrane</keyword>
<dbReference type="RefSeq" id="WP_106002430.1">
    <property type="nucleotide sequence ID" value="NZ_CP027527.1"/>
</dbReference>
<dbReference type="EMBL" id="CU459003">
    <property type="protein sequence ID" value="CAM76205.1"/>
    <property type="molecule type" value="Genomic_DNA"/>
</dbReference>
<dbReference type="InterPro" id="IPR001264">
    <property type="entry name" value="Glyco_trans_51"/>
</dbReference>
<feature type="domain" description="Glycosyl transferase family 51" evidence="12">
    <location>
        <begin position="51"/>
        <end position="213"/>
    </location>
</feature>
<evidence type="ECO:0000256" key="2">
    <source>
        <dbReference type="ARBA" id="ARBA00022519"/>
    </source>
</evidence>
<dbReference type="GO" id="GO:0071555">
    <property type="term" value="P:cell wall organization"/>
    <property type="evidence" value="ECO:0007669"/>
    <property type="project" value="UniProtKB-KW"/>
</dbReference>
<gene>
    <name evidence="11 13" type="primary">mtgA</name>
    <name evidence="13" type="ORF">MGR_2150</name>
</gene>
<dbReference type="GO" id="GO:0008360">
    <property type="term" value="P:regulation of cell shape"/>
    <property type="evidence" value="ECO:0007669"/>
    <property type="project" value="UniProtKB-KW"/>
</dbReference>
<dbReference type="HAMAP" id="MF_00766">
    <property type="entry name" value="PGT_MtgA"/>
    <property type="match status" value="1"/>
</dbReference>
<evidence type="ECO:0000256" key="1">
    <source>
        <dbReference type="ARBA" id="ARBA00022475"/>
    </source>
</evidence>
<name>A4TZZ8_9PROT</name>
<protein>
    <recommendedName>
        <fullName evidence="11">Biosynthetic peptidoglycan transglycosylase</fullName>
        <ecNumber evidence="11">2.4.99.28</ecNumber>
    </recommendedName>
    <alternativeName>
        <fullName evidence="11">Glycan polymerase</fullName>
    </alternativeName>
    <alternativeName>
        <fullName evidence="11">Peptidoglycan glycosyltransferase MtgA</fullName>
        <shortName evidence="11">PGT</shortName>
    </alternativeName>
</protein>
<evidence type="ECO:0000256" key="8">
    <source>
        <dbReference type="ARBA" id="ARBA00022989"/>
    </source>
</evidence>
<evidence type="ECO:0000256" key="7">
    <source>
        <dbReference type="ARBA" id="ARBA00022984"/>
    </source>
</evidence>
<dbReference type="GO" id="GO:0016763">
    <property type="term" value="F:pentosyltransferase activity"/>
    <property type="evidence" value="ECO:0007669"/>
    <property type="project" value="InterPro"/>
</dbReference>
<evidence type="ECO:0000259" key="12">
    <source>
        <dbReference type="Pfam" id="PF00912"/>
    </source>
</evidence>
<dbReference type="InterPro" id="IPR011812">
    <property type="entry name" value="Pep_trsgly"/>
</dbReference>
<proteinExistence type="inferred from homology"/>
<dbReference type="GO" id="GO:0009274">
    <property type="term" value="C:peptidoglycan-based cell wall"/>
    <property type="evidence" value="ECO:0007669"/>
    <property type="project" value="InterPro"/>
</dbReference>
<evidence type="ECO:0000256" key="9">
    <source>
        <dbReference type="ARBA" id="ARBA00023136"/>
    </source>
</evidence>
<comment type="function">
    <text evidence="11">Peptidoglycan polymerase that catalyzes glycan chain elongation from lipid-linked precursors.</text>
</comment>
<keyword evidence="9 11" id="KW-0472">Membrane</keyword>
<accession>A4TZZ8</accession>
<sequence>MPRFSVFRLWPLLAKAVFVVLVAAPLGLTLVYRFVPPPVTPLMLIRLVQGHDLNKDWQPLDAISPHLRRAVIGSEDGKFCTHWGFDWHAIDNAIEKYGEGGTVLGASTISMQTAKNLYLWPSRTFIRKGLEAYLTLYLEALWPKRRILEVYLNIAEFGPGLYGAEAASRRHFGKSAAALTAREAALLAAVLPNPLERSAAKPSSYVARRAALIDTRADQVGLGKDGACARD</sequence>
<keyword evidence="5 11" id="KW-0812">Transmembrane</keyword>
<dbReference type="InterPro" id="IPR036950">
    <property type="entry name" value="PBP_transglycosylase"/>
</dbReference>
<dbReference type="AlphaFoldDB" id="A4TZZ8"/>
<keyword evidence="4 11" id="KW-0808">Transferase</keyword>
<evidence type="ECO:0000256" key="5">
    <source>
        <dbReference type="ARBA" id="ARBA00022692"/>
    </source>
</evidence>
<dbReference type="EC" id="2.4.99.28" evidence="11"/>
<dbReference type="NCBIfam" id="TIGR02070">
    <property type="entry name" value="mono_pep_trsgly"/>
    <property type="match status" value="1"/>
</dbReference>
<dbReference type="InterPro" id="IPR023346">
    <property type="entry name" value="Lysozyme-like_dom_sf"/>
</dbReference>
<dbReference type="GO" id="GO:0005886">
    <property type="term" value="C:plasma membrane"/>
    <property type="evidence" value="ECO:0007669"/>
    <property type="project" value="UniProtKB-SubCell"/>
</dbReference>
<comment type="pathway">
    <text evidence="11">Cell wall biogenesis; peptidoglycan biosynthesis.</text>
</comment>
<evidence type="ECO:0000256" key="3">
    <source>
        <dbReference type="ARBA" id="ARBA00022676"/>
    </source>
</evidence>
<keyword evidence="2 11" id="KW-0997">Cell inner membrane</keyword>
<dbReference type="PANTHER" id="PTHR30400:SF0">
    <property type="entry name" value="BIOSYNTHETIC PEPTIDOGLYCAN TRANSGLYCOSYLASE"/>
    <property type="match status" value="1"/>
</dbReference>
<reference evidence="13" key="1">
    <citation type="journal article" date="2007" name="J. Bacteriol.">
        <title>Comparative genome analysis of four magnetotactic bacteria reveals a complex set of group-specific genes implicated in magnetosome biomineralization and function.</title>
        <authorList>
            <person name="Richter M."/>
            <person name="Kube M."/>
            <person name="Bazylinski D.A."/>
            <person name="Lombardot T."/>
            <person name="Gloeckner F.O."/>
            <person name="Reinhardt R."/>
            <person name="Schueler D."/>
        </authorList>
    </citation>
    <scope>NUCLEOTIDE SEQUENCE</scope>
    <source>
        <strain evidence="13">MSR-1</strain>
    </source>
</reference>
<keyword evidence="3 11" id="KW-0328">Glycosyltransferase</keyword>
<organism evidence="13">
    <name type="scientific">Magnetospirillum gryphiswaldense</name>
    <dbReference type="NCBI Taxonomy" id="55518"/>
    <lineage>
        <taxon>Bacteria</taxon>
        <taxon>Pseudomonadati</taxon>
        <taxon>Pseudomonadota</taxon>
        <taxon>Alphaproteobacteria</taxon>
        <taxon>Rhodospirillales</taxon>
        <taxon>Rhodospirillaceae</taxon>
        <taxon>Magnetospirillum</taxon>
    </lineage>
</organism>
<dbReference type="Gene3D" id="1.10.3810.10">
    <property type="entry name" value="Biosynthetic peptidoglycan transglycosylase-like"/>
    <property type="match status" value="1"/>
</dbReference>
<dbReference type="GO" id="GO:0009252">
    <property type="term" value="P:peptidoglycan biosynthetic process"/>
    <property type="evidence" value="ECO:0007669"/>
    <property type="project" value="UniProtKB-UniRule"/>
</dbReference>
<keyword evidence="6 11" id="KW-0133">Cell shape</keyword>
<comment type="catalytic activity">
    <reaction evidence="11">
        <text>[GlcNAc-(1-&gt;4)-Mur2Ac(oyl-L-Ala-gamma-D-Glu-L-Lys-D-Ala-D-Ala)](n)-di-trans,octa-cis-undecaprenyl diphosphate + beta-D-GlcNAc-(1-&gt;4)-Mur2Ac(oyl-L-Ala-gamma-D-Glu-L-Lys-D-Ala-D-Ala)-di-trans,octa-cis-undecaprenyl diphosphate = [GlcNAc-(1-&gt;4)-Mur2Ac(oyl-L-Ala-gamma-D-Glu-L-Lys-D-Ala-D-Ala)](n+1)-di-trans,octa-cis-undecaprenyl diphosphate + di-trans,octa-cis-undecaprenyl diphosphate + H(+)</text>
        <dbReference type="Rhea" id="RHEA:23708"/>
        <dbReference type="Rhea" id="RHEA-COMP:9602"/>
        <dbReference type="Rhea" id="RHEA-COMP:9603"/>
        <dbReference type="ChEBI" id="CHEBI:15378"/>
        <dbReference type="ChEBI" id="CHEBI:58405"/>
        <dbReference type="ChEBI" id="CHEBI:60033"/>
        <dbReference type="ChEBI" id="CHEBI:78435"/>
        <dbReference type="EC" id="2.4.99.28"/>
    </reaction>
</comment>
<dbReference type="SUPFAM" id="SSF53955">
    <property type="entry name" value="Lysozyme-like"/>
    <property type="match status" value="1"/>
</dbReference>
<dbReference type="Pfam" id="PF00912">
    <property type="entry name" value="Transgly"/>
    <property type="match status" value="1"/>
</dbReference>
<dbReference type="UniPathway" id="UPA00219"/>
<comment type="subcellular location">
    <subcellularLocation>
        <location evidence="11">Cell inner membrane</location>
        <topology evidence="11">Single-pass membrane protein</topology>
    </subcellularLocation>
</comment>
<keyword evidence="10 11" id="KW-0961">Cell wall biogenesis/degradation</keyword>
<evidence type="ECO:0000256" key="6">
    <source>
        <dbReference type="ARBA" id="ARBA00022960"/>
    </source>
</evidence>
<keyword evidence="7 11" id="KW-0573">Peptidoglycan synthesis</keyword>